<organism evidence="2 3">
    <name type="scientific">Marmoricola endophyticus</name>
    <dbReference type="NCBI Taxonomy" id="2040280"/>
    <lineage>
        <taxon>Bacteria</taxon>
        <taxon>Bacillati</taxon>
        <taxon>Actinomycetota</taxon>
        <taxon>Actinomycetes</taxon>
        <taxon>Propionibacteriales</taxon>
        <taxon>Nocardioidaceae</taxon>
        <taxon>Marmoricola</taxon>
    </lineage>
</organism>
<name>A0A917BMI7_9ACTN</name>
<feature type="region of interest" description="Disordered" evidence="1">
    <location>
        <begin position="40"/>
        <end position="75"/>
    </location>
</feature>
<proteinExistence type="predicted"/>
<reference evidence="2" key="1">
    <citation type="journal article" date="2014" name="Int. J. Syst. Evol. Microbiol.">
        <title>Complete genome sequence of Corynebacterium casei LMG S-19264T (=DSM 44701T), isolated from a smear-ripened cheese.</title>
        <authorList>
            <consortium name="US DOE Joint Genome Institute (JGI-PGF)"/>
            <person name="Walter F."/>
            <person name="Albersmeier A."/>
            <person name="Kalinowski J."/>
            <person name="Ruckert C."/>
        </authorList>
    </citation>
    <scope>NUCLEOTIDE SEQUENCE</scope>
    <source>
        <strain evidence="2">CGMCC 1.16067</strain>
    </source>
</reference>
<accession>A0A917BMI7</accession>
<evidence type="ECO:0000313" key="2">
    <source>
        <dbReference type="EMBL" id="GGF48518.1"/>
    </source>
</evidence>
<dbReference type="AlphaFoldDB" id="A0A917BMI7"/>
<evidence type="ECO:0008006" key="4">
    <source>
        <dbReference type="Google" id="ProtNLM"/>
    </source>
</evidence>
<feature type="compositionally biased region" description="Polar residues" evidence="1">
    <location>
        <begin position="48"/>
        <end position="70"/>
    </location>
</feature>
<dbReference type="Proteomes" id="UP000649179">
    <property type="component" value="Unassembled WGS sequence"/>
</dbReference>
<evidence type="ECO:0000313" key="3">
    <source>
        <dbReference type="Proteomes" id="UP000649179"/>
    </source>
</evidence>
<reference evidence="2" key="2">
    <citation type="submission" date="2020-09" db="EMBL/GenBank/DDBJ databases">
        <authorList>
            <person name="Sun Q."/>
            <person name="Zhou Y."/>
        </authorList>
    </citation>
    <scope>NUCLEOTIDE SEQUENCE</scope>
    <source>
        <strain evidence="2">CGMCC 1.16067</strain>
    </source>
</reference>
<comment type="caution">
    <text evidence="2">The sequence shown here is derived from an EMBL/GenBank/DDBJ whole genome shotgun (WGS) entry which is preliminary data.</text>
</comment>
<gene>
    <name evidence="2" type="ORF">GCM10011519_23190</name>
</gene>
<dbReference type="EMBL" id="BMKQ01000001">
    <property type="protein sequence ID" value="GGF48518.1"/>
    <property type="molecule type" value="Genomic_DNA"/>
</dbReference>
<keyword evidence="3" id="KW-1185">Reference proteome</keyword>
<evidence type="ECO:0000256" key="1">
    <source>
        <dbReference type="SAM" id="MobiDB-lite"/>
    </source>
</evidence>
<protein>
    <recommendedName>
        <fullName evidence="4">Preprotein translocase subunit SecD</fullName>
    </recommendedName>
</protein>
<sequence length="216" mass="22755">MGTDEPKSLPLWTVTTTGAHVARSAALSVAALLLVGCGTDEPVRVQDSPPSTGRESTTTHEPTAPTSSRPTARAVTGRGGSFLVTTVQRTTAGPCVAEPKRGIACSRDGRTAYRYRPGDVQRVSLRSARSHPGTIAGRYWQVDLSATASGAVVLARLTTALAATERRLLMLTPRTRALIAELGVTDPIRDGELQITGQLEATDTNEIVNQITSSHG</sequence>